<gene>
    <name evidence="2" type="ORF">HUW51_00190</name>
</gene>
<sequence>MKYYWLTIDWGIEDAWILGDLIINGEIHVGTNLLNNAYSNNNEVFIVLHEEGRKLDFSFAHPNLPVVNSKITSVFKPNEVKLFPVSINDIKYSEEEKYYIIDQIEEVDCVDELRSNYEIWEIGNPIRPDKAGQYRSFFKLVIEPSKTEGKRIFRLKNYKQAIIISSELKRHFEEKNVTGIKFLQV</sequence>
<evidence type="ECO:0000259" key="1">
    <source>
        <dbReference type="Pfam" id="PF07791"/>
    </source>
</evidence>
<dbReference type="InterPro" id="IPR012433">
    <property type="entry name" value="Imm11"/>
</dbReference>
<dbReference type="Proteomes" id="UP000515237">
    <property type="component" value="Plasmid unnamed1"/>
</dbReference>
<geneLocation type="plasmid" evidence="2 3">
    <name>unnamed1</name>
</geneLocation>
<accession>A0A7G7G227</accession>
<organism evidence="2 3">
    <name type="scientific">Adhaeribacter swui</name>
    <dbReference type="NCBI Taxonomy" id="2086471"/>
    <lineage>
        <taxon>Bacteria</taxon>
        <taxon>Pseudomonadati</taxon>
        <taxon>Bacteroidota</taxon>
        <taxon>Cytophagia</taxon>
        <taxon>Cytophagales</taxon>
        <taxon>Hymenobacteraceae</taxon>
        <taxon>Adhaeribacter</taxon>
    </lineage>
</organism>
<name>A0A7G7G227_9BACT</name>
<proteinExistence type="predicted"/>
<evidence type="ECO:0000313" key="3">
    <source>
        <dbReference type="Proteomes" id="UP000515237"/>
    </source>
</evidence>
<protein>
    <recommendedName>
        <fullName evidence="1">Immunity MXAN-0049 protein domain-containing protein</fullName>
    </recommendedName>
</protein>
<dbReference type="RefSeq" id="WP_185269893.1">
    <property type="nucleotide sequence ID" value="NZ_CP055154.1"/>
</dbReference>
<keyword evidence="2" id="KW-0614">Plasmid</keyword>
<dbReference type="AlphaFoldDB" id="A0A7G7G227"/>
<dbReference type="KEGG" id="aswu:HUW51_00190"/>
<reference evidence="2 3" key="1">
    <citation type="journal article" date="2018" name="Int. J. Syst. Evol. Microbiol.">
        <title>Adhaeribacter swui sp. nov., isolated from wet mud.</title>
        <authorList>
            <person name="Kim D.U."/>
            <person name="Kim K.W."/>
            <person name="Kang M.S."/>
            <person name="Kim J.Y."/>
            <person name="Jang J.H."/>
            <person name="Kim M.K."/>
        </authorList>
    </citation>
    <scope>NUCLEOTIDE SEQUENCE [LARGE SCALE GENOMIC DNA]</scope>
    <source>
        <strain evidence="2 3">KCTC 52873</strain>
        <plasmid evidence="2">unnamed1</plasmid>
    </source>
</reference>
<feature type="domain" description="Immunity MXAN-0049 protein" evidence="1">
    <location>
        <begin position="83"/>
        <end position="184"/>
    </location>
</feature>
<evidence type="ECO:0000313" key="2">
    <source>
        <dbReference type="EMBL" id="QNF31211.1"/>
    </source>
</evidence>
<dbReference type="Pfam" id="PF07791">
    <property type="entry name" value="Imm11"/>
    <property type="match status" value="1"/>
</dbReference>
<dbReference type="EMBL" id="CP055154">
    <property type="protein sequence ID" value="QNF31211.1"/>
    <property type="molecule type" value="Genomic_DNA"/>
</dbReference>
<keyword evidence="3" id="KW-1185">Reference proteome</keyword>